<organism evidence="1 2">
    <name type="scientific">Zophobas morio</name>
    <dbReference type="NCBI Taxonomy" id="2755281"/>
    <lineage>
        <taxon>Eukaryota</taxon>
        <taxon>Metazoa</taxon>
        <taxon>Ecdysozoa</taxon>
        <taxon>Arthropoda</taxon>
        <taxon>Hexapoda</taxon>
        <taxon>Insecta</taxon>
        <taxon>Pterygota</taxon>
        <taxon>Neoptera</taxon>
        <taxon>Endopterygota</taxon>
        <taxon>Coleoptera</taxon>
        <taxon>Polyphaga</taxon>
        <taxon>Cucujiformia</taxon>
        <taxon>Tenebrionidae</taxon>
        <taxon>Zophobas</taxon>
    </lineage>
</organism>
<evidence type="ECO:0000313" key="1">
    <source>
        <dbReference type="EMBL" id="KAJ3655212.1"/>
    </source>
</evidence>
<dbReference type="AlphaFoldDB" id="A0AA38IJR7"/>
<dbReference type="EMBL" id="JALNTZ010000004">
    <property type="protein sequence ID" value="KAJ3655212.1"/>
    <property type="molecule type" value="Genomic_DNA"/>
</dbReference>
<dbReference type="Proteomes" id="UP001168821">
    <property type="component" value="Unassembled WGS sequence"/>
</dbReference>
<proteinExistence type="predicted"/>
<gene>
    <name evidence="1" type="ORF">Zmor_014349</name>
</gene>
<sequence length="96" mass="10927">MVLFSNLEYTDIVLTYGEVRGNGTRAQRMFSESLPNRHLPNVPLFRTLQHLREHGSFKLVAQDRGKSRTNTIANLEEAVLERVEARPGTSTHHCPL</sequence>
<evidence type="ECO:0008006" key="3">
    <source>
        <dbReference type="Google" id="ProtNLM"/>
    </source>
</evidence>
<name>A0AA38IJR7_9CUCU</name>
<accession>A0AA38IJR7</accession>
<evidence type="ECO:0000313" key="2">
    <source>
        <dbReference type="Proteomes" id="UP001168821"/>
    </source>
</evidence>
<comment type="caution">
    <text evidence="1">The sequence shown here is derived from an EMBL/GenBank/DDBJ whole genome shotgun (WGS) entry which is preliminary data.</text>
</comment>
<keyword evidence="2" id="KW-1185">Reference proteome</keyword>
<protein>
    <recommendedName>
        <fullName evidence="3">DUF4817 domain-containing protein</fullName>
    </recommendedName>
</protein>
<reference evidence="1" key="1">
    <citation type="journal article" date="2023" name="G3 (Bethesda)">
        <title>Whole genome assemblies of Zophobas morio and Tenebrio molitor.</title>
        <authorList>
            <person name="Kaur S."/>
            <person name="Stinson S.A."/>
            <person name="diCenzo G.C."/>
        </authorList>
    </citation>
    <scope>NUCLEOTIDE SEQUENCE</scope>
    <source>
        <strain evidence="1">QUZm001</strain>
    </source>
</reference>